<dbReference type="InterPro" id="IPR001019">
    <property type="entry name" value="Gprotein_alpha_su"/>
</dbReference>
<organism evidence="6 7">
    <name type="scientific">Tritrichomonas musculus</name>
    <dbReference type="NCBI Taxonomy" id="1915356"/>
    <lineage>
        <taxon>Eukaryota</taxon>
        <taxon>Metamonada</taxon>
        <taxon>Parabasalia</taxon>
        <taxon>Tritrichomonadida</taxon>
        <taxon>Tritrichomonadidae</taxon>
        <taxon>Tritrichomonas</taxon>
    </lineage>
</organism>
<evidence type="ECO:0000256" key="1">
    <source>
        <dbReference type="ARBA" id="ARBA00022723"/>
    </source>
</evidence>
<dbReference type="SMART" id="SM00275">
    <property type="entry name" value="G_alpha"/>
    <property type="match status" value="1"/>
</dbReference>
<evidence type="ECO:0000256" key="2">
    <source>
        <dbReference type="ARBA" id="ARBA00022741"/>
    </source>
</evidence>
<dbReference type="PRINTS" id="PR00318">
    <property type="entry name" value="GPROTEINA"/>
</dbReference>
<keyword evidence="7" id="KW-1185">Reference proteome</keyword>
<keyword evidence="3" id="KW-0342">GTP-binding</keyword>
<keyword evidence="1" id="KW-0479">Metal-binding</keyword>
<accession>A0ABR2HKF5</accession>
<dbReference type="PANTHER" id="PTHR10218">
    <property type="entry name" value="GTP-BINDING PROTEIN ALPHA SUBUNIT"/>
    <property type="match status" value="1"/>
</dbReference>
<dbReference type="SUPFAM" id="SSF47895">
    <property type="entry name" value="Transducin (alpha subunit), insertion domain"/>
    <property type="match status" value="1"/>
</dbReference>
<reference evidence="6 7" key="1">
    <citation type="submission" date="2024-04" db="EMBL/GenBank/DDBJ databases">
        <title>Tritrichomonas musculus Genome.</title>
        <authorList>
            <person name="Alves-Ferreira E."/>
            <person name="Grigg M."/>
            <person name="Lorenzi H."/>
            <person name="Galac M."/>
        </authorList>
    </citation>
    <scope>NUCLEOTIDE SEQUENCE [LARGE SCALE GENOMIC DNA]</scope>
    <source>
        <strain evidence="6 7">EAF2021</strain>
    </source>
</reference>
<dbReference type="Gene3D" id="3.40.50.300">
    <property type="entry name" value="P-loop containing nucleotide triphosphate hydrolases"/>
    <property type="match status" value="1"/>
</dbReference>
<dbReference type="Pfam" id="PF00503">
    <property type="entry name" value="G-alpha"/>
    <property type="match status" value="1"/>
</dbReference>
<dbReference type="PROSITE" id="PS51882">
    <property type="entry name" value="G_ALPHA"/>
    <property type="match status" value="1"/>
</dbReference>
<dbReference type="Gene3D" id="1.10.400.10">
    <property type="entry name" value="GI Alpha 1, domain 2-like"/>
    <property type="match status" value="1"/>
</dbReference>
<feature type="compositionally biased region" description="Polar residues" evidence="5">
    <location>
        <begin position="72"/>
        <end position="83"/>
    </location>
</feature>
<evidence type="ECO:0000313" key="6">
    <source>
        <dbReference type="EMBL" id="KAK8848057.1"/>
    </source>
</evidence>
<dbReference type="SUPFAM" id="SSF52540">
    <property type="entry name" value="P-loop containing nucleoside triphosphate hydrolases"/>
    <property type="match status" value="1"/>
</dbReference>
<comment type="caution">
    <text evidence="6">The sequence shown here is derived from an EMBL/GenBank/DDBJ whole genome shotgun (WGS) entry which is preliminary data.</text>
</comment>
<evidence type="ECO:0000256" key="4">
    <source>
        <dbReference type="ARBA" id="ARBA00023224"/>
    </source>
</evidence>
<feature type="compositionally biased region" description="Low complexity" evidence="5">
    <location>
        <begin position="35"/>
        <end position="52"/>
    </location>
</feature>
<feature type="compositionally biased region" description="Polar residues" evidence="5">
    <location>
        <begin position="53"/>
        <end position="62"/>
    </location>
</feature>
<dbReference type="EMBL" id="JAPFFF010000027">
    <property type="protein sequence ID" value="KAK8848057.1"/>
    <property type="molecule type" value="Genomic_DNA"/>
</dbReference>
<gene>
    <name evidence="6" type="ORF">M9Y10_019112</name>
</gene>
<dbReference type="InterPro" id="IPR011025">
    <property type="entry name" value="GproteinA_insert"/>
</dbReference>
<dbReference type="CDD" id="cd00066">
    <property type="entry name" value="G-alpha"/>
    <property type="match status" value="1"/>
</dbReference>
<evidence type="ECO:0000313" key="7">
    <source>
        <dbReference type="Proteomes" id="UP001470230"/>
    </source>
</evidence>
<dbReference type="InterPro" id="IPR027417">
    <property type="entry name" value="P-loop_NTPase"/>
</dbReference>
<sequence>MGCSSSAPQEDASQQNFLPAPELAHIDVNPHNQPQSGNQNSTQDQQTSQANSPAQPQPSTLENLPEPAAKQPETQPANKTAENPSAPLARGVNDDNTEAFGLLLCGAGESGKTTFIRQLKINFLGGIKKEERLSLVQTIRGNVIEAMKYLIVWAEKNDREISYELEDDVAVINELDPFNCEFTVELAEKLKFLWEDPAIQEAYEHRDETVITDHMDYFYPKIDELVQDDYVPSDEDVLRARVRSIGIDQVTLLLEGALIRIYDVGGQKSERSKWNKVMNEVGGIIFCVSLAEYDKPCFEEENIHRMDDALDTFKGITHNPQFQQSPFFLIFNKQDMFEEKIKNTDSFVKFYPDYSGDPHDPKACQEYIIQKFIEVSNPPNDYRPIKIYTQSSLDSAQVVNNINQICKYIQTNYFED</sequence>
<feature type="region of interest" description="Disordered" evidence="5">
    <location>
        <begin position="1"/>
        <end position="93"/>
    </location>
</feature>
<feature type="compositionally biased region" description="Polar residues" evidence="5">
    <location>
        <begin position="1"/>
        <end position="17"/>
    </location>
</feature>
<evidence type="ECO:0000256" key="3">
    <source>
        <dbReference type="ARBA" id="ARBA00023134"/>
    </source>
</evidence>
<protein>
    <submittedName>
        <fullName evidence="6">Uncharacterized protein</fullName>
    </submittedName>
</protein>
<proteinExistence type="predicted"/>
<keyword evidence="2" id="KW-0547">Nucleotide-binding</keyword>
<dbReference type="PANTHER" id="PTHR10218:SF302">
    <property type="entry name" value="GUANINE NUCLEOTIDE-BINDING PROTEIN ALPHA-5 SUBUNIT"/>
    <property type="match status" value="1"/>
</dbReference>
<name>A0ABR2HKF5_9EUKA</name>
<keyword evidence="4" id="KW-0807">Transducer</keyword>
<dbReference type="Proteomes" id="UP001470230">
    <property type="component" value="Unassembled WGS sequence"/>
</dbReference>
<evidence type="ECO:0000256" key="5">
    <source>
        <dbReference type="SAM" id="MobiDB-lite"/>
    </source>
</evidence>